<comment type="catalytic activity">
    <reaction evidence="8">
        <text>L-glutamate + ATP = L-glutamyl 5-phosphate + ADP</text>
        <dbReference type="Rhea" id="RHEA:14877"/>
        <dbReference type="ChEBI" id="CHEBI:29985"/>
        <dbReference type="ChEBI" id="CHEBI:30616"/>
        <dbReference type="ChEBI" id="CHEBI:58274"/>
        <dbReference type="ChEBI" id="CHEBI:456216"/>
        <dbReference type="EC" id="2.7.2.11"/>
    </reaction>
</comment>
<dbReference type="InterPro" id="IPR001057">
    <property type="entry name" value="Glu/AcGlu_kinase"/>
</dbReference>
<feature type="binding site" evidence="8">
    <location>
        <position position="53"/>
    </location>
    <ligand>
        <name>substrate</name>
    </ligand>
</feature>
<dbReference type="GO" id="GO:0055129">
    <property type="term" value="P:L-proline biosynthetic process"/>
    <property type="evidence" value="ECO:0007669"/>
    <property type="project" value="UniProtKB-UniRule"/>
</dbReference>
<dbReference type="FunFam" id="3.40.1160.10:FF:000018">
    <property type="entry name" value="Glutamate 5-kinase"/>
    <property type="match status" value="1"/>
</dbReference>
<dbReference type="CDD" id="cd04242">
    <property type="entry name" value="AAK_G5K_ProB"/>
    <property type="match status" value="1"/>
</dbReference>
<dbReference type="Pfam" id="PF00696">
    <property type="entry name" value="AA_kinase"/>
    <property type="match status" value="1"/>
</dbReference>
<evidence type="ECO:0000256" key="6">
    <source>
        <dbReference type="ARBA" id="ARBA00022777"/>
    </source>
</evidence>
<dbReference type="GO" id="GO:0005829">
    <property type="term" value="C:cytosol"/>
    <property type="evidence" value="ECO:0007669"/>
    <property type="project" value="TreeGrafter"/>
</dbReference>
<dbReference type="PROSITE" id="PS00902">
    <property type="entry name" value="GLUTAMATE_5_KINASE"/>
    <property type="match status" value="1"/>
</dbReference>
<keyword evidence="3 8" id="KW-0641">Proline biosynthesis</keyword>
<evidence type="ECO:0000256" key="7">
    <source>
        <dbReference type="ARBA" id="ARBA00022840"/>
    </source>
</evidence>
<evidence type="ECO:0000313" key="10">
    <source>
        <dbReference type="EMBL" id="PIU41523.1"/>
    </source>
</evidence>
<dbReference type="SUPFAM" id="SSF53633">
    <property type="entry name" value="Carbamate kinase-like"/>
    <property type="match status" value="1"/>
</dbReference>
<dbReference type="PROSITE" id="PS50890">
    <property type="entry name" value="PUA"/>
    <property type="match status" value="1"/>
</dbReference>
<feature type="binding site" evidence="8">
    <location>
        <begin position="172"/>
        <end position="173"/>
    </location>
    <ligand>
        <name>ATP</name>
        <dbReference type="ChEBI" id="CHEBI:30616"/>
    </ligand>
</feature>
<dbReference type="InterPro" id="IPR011529">
    <property type="entry name" value="Glu_5kinase"/>
</dbReference>
<name>A0A2J0L0C2_9BACT</name>
<dbReference type="PANTHER" id="PTHR43654">
    <property type="entry name" value="GLUTAMATE 5-KINASE"/>
    <property type="match status" value="1"/>
</dbReference>
<dbReference type="EC" id="2.7.2.11" evidence="8"/>
<dbReference type="PRINTS" id="PR00474">
    <property type="entry name" value="GLU5KINASE"/>
</dbReference>
<dbReference type="Gene3D" id="3.40.1160.10">
    <property type="entry name" value="Acetylglutamate kinase-like"/>
    <property type="match status" value="1"/>
</dbReference>
<dbReference type="CDD" id="cd21157">
    <property type="entry name" value="PUA_G5K"/>
    <property type="match status" value="1"/>
</dbReference>
<feature type="domain" description="PUA" evidence="9">
    <location>
        <begin position="278"/>
        <end position="361"/>
    </location>
</feature>
<comment type="similarity">
    <text evidence="8">Belongs to the glutamate 5-kinase family.</text>
</comment>
<dbReference type="AlphaFoldDB" id="A0A2J0L0C2"/>
<feature type="binding site" evidence="8">
    <location>
        <position position="12"/>
    </location>
    <ligand>
        <name>ATP</name>
        <dbReference type="ChEBI" id="CHEBI:30616"/>
    </ligand>
</feature>
<dbReference type="Proteomes" id="UP000230052">
    <property type="component" value="Unassembled WGS sequence"/>
</dbReference>
<keyword evidence="6 8" id="KW-0418">Kinase</keyword>
<comment type="pathway">
    <text evidence="8">Amino-acid biosynthesis; L-proline biosynthesis; L-glutamate 5-semialdehyde from L-glutamate: step 1/2.</text>
</comment>
<dbReference type="InterPro" id="IPR001048">
    <property type="entry name" value="Asp/Glu/Uridylate_kinase"/>
</dbReference>
<dbReference type="InterPro" id="IPR019797">
    <property type="entry name" value="Glutamate_5-kinase_CS"/>
</dbReference>
<keyword evidence="4 8" id="KW-0808">Transferase</keyword>
<sequence length="369" mass="40254">MDKRRTGILVIKLGTRLLTASKTNKLDEFRIKNLASQMSALVKRGYKTVIVSSGAIGAGMGILGLASRPHSLPKLQACAAIGQGELMKIYSDIFKKENLTVAQILLTQDDFDSRERYLNVKNTLLELLDSSVIPIINENDTVSTDEIKFGDNDRLSSLVASLLGADKLIILTDVDNLYRYDLGGRKEPIFTVNKITKDIEALAKDTSSHLSRGGMITKLQAAKTVTETGIACHLVNGNTENILLKIVDGNVIGTLFEPCESCIKAKKRWIVSVSKKKGSVVVDKGAEDALINKNKSLLSSGIIGVKGHFNIGDSVGVSDCDGNEFARGLVNYNSKDIDKIKGLQTSHIEKALGYKYYDEIIHKDNLVIL</sequence>
<evidence type="ECO:0000256" key="4">
    <source>
        <dbReference type="ARBA" id="ARBA00022679"/>
    </source>
</evidence>
<reference evidence="10 11" key="1">
    <citation type="submission" date="2017-09" db="EMBL/GenBank/DDBJ databases">
        <title>Depth-based differentiation of microbial function through sediment-hosted aquifers and enrichment of novel symbionts in the deep terrestrial subsurface.</title>
        <authorList>
            <person name="Probst A.J."/>
            <person name="Ladd B."/>
            <person name="Jarett J.K."/>
            <person name="Geller-Mcgrath D.E."/>
            <person name="Sieber C.M."/>
            <person name="Emerson J.B."/>
            <person name="Anantharaman K."/>
            <person name="Thomas B.C."/>
            <person name="Malmstrom R."/>
            <person name="Stieglmeier M."/>
            <person name="Klingl A."/>
            <person name="Woyke T."/>
            <person name="Ryan C.M."/>
            <person name="Banfield J.F."/>
        </authorList>
    </citation>
    <scope>NUCLEOTIDE SEQUENCE [LARGE SCALE GENOMIC DNA]</scope>
    <source>
        <strain evidence="10">CG07_land_8_20_14_0_80_42_15</strain>
    </source>
</reference>
<keyword evidence="1 8" id="KW-0963">Cytoplasm</keyword>
<comment type="caution">
    <text evidence="10">The sequence shown here is derived from an EMBL/GenBank/DDBJ whole genome shotgun (WGS) entry which is preliminary data.</text>
</comment>
<evidence type="ECO:0000256" key="2">
    <source>
        <dbReference type="ARBA" id="ARBA00022605"/>
    </source>
</evidence>
<evidence type="ECO:0000256" key="5">
    <source>
        <dbReference type="ARBA" id="ARBA00022741"/>
    </source>
</evidence>
<dbReference type="InterPro" id="IPR036974">
    <property type="entry name" value="PUA_sf"/>
</dbReference>
<dbReference type="PIRSF" id="PIRSF000729">
    <property type="entry name" value="GK"/>
    <property type="match status" value="1"/>
</dbReference>
<organism evidence="10 11">
    <name type="scientific">Candidatus Aquitaenariimonas noxiae</name>
    <dbReference type="NCBI Taxonomy" id="1974741"/>
    <lineage>
        <taxon>Bacteria</taxon>
        <taxon>Pseudomonadati</taxon>
        <taxon>Candidatus Omnitrophota</taxon>
        <taxon>Candidatus Aquitaenariimonas</taxon>
    </lineage>
</organism>
<comment type="caution">
    <text evidence="8">Lacks conserved residue(s) required for the propagation of feature annotation.</text>
</comment>
<dbReference type="UniPathway" id="UPA00098">
    <property type="reaction ID" value="UER00359"/>
</dbReference>
<evidence type="ECO:0000313" key="11">
    <source>
        <dbReference type="Proteomes" id="UP000230052"/>
    </source>
</evidence>
<comment type="subcellular location">
    <subcellularLocation>
        <location evidence="8">Cytoplasm</location>
    </subcellularLocation>
</comment>
<keyword evidence="5 8" id="KW-0547">Nucleotide-binding</keyword>
<dbReference type="SMART" id="SM00359">
    <property type="entry name" value="PUA"/>
    <property type="match status" value="1"/>
</dbReference>
<dbReference type="EMBL" id="PEWV01000051">
    <property type="protein sequence ID" value="PIU41523.1"/>
    <property type="molecule type" value="Genomic_DNA"/>
</dbReference>
<dbReference type="SUPFAM" id="SSF88697">
    <property type="entry name" value="PUA domain-like"/>
    <property type="match status" value="1"/>
</dbReference>
<dbReference type="InterPro" id="IPR015947">
    <property type="entry name" value="PUA-like_sf"/>
</dbReference>
<comment type="function">
    <text evidence="8">Catalyzes the transfer of a phosphate group to glutamate to form L-glutamate 5-phosphate.</text>
</comment>
<dbReference type="NCBIfam" id="TIGR01027">
    <property type="entry name" value="proB"/>
    <property type="match status" value="1"/>
</dbReference>
<dbReference type="GO" id="GO:0004349">
    <property type="term" value="F:glutamate 5-kinase activity"/>
    <property type="evidence" value="ECO:0007669"/>
    <property type="project" value="UniProtKB-UniRule"/>
</dbReference>
<dbReference type="Gene3D" id="2.30.130.10">
    <property type="entry name" value="PUA domain"/>
    <property type="match status" value="1"/>
</dbReference>
<dbReference type="FunFam" id="2.30.130.10:FF:000007">
    <property type="entry name" value="Glutamate 5-kinase"/>
    <property type="match status" value="1"/>
</dbReference>
<feature type="binding site" evidence="8">
    <location>
        <position position="140"/>
    </location>
    <ligand>
        <name>substrate</name>
    </ligand>
</feature>
<evidence type="ECO:0000256" key="8">
    <source>
        <dbReference type="HAMAP-Rule" id="MF_00456"/>
    </source>
</evidence>
<dbReference type="GO" id="GO:0003723">
    <property type="term" value="F:RNA binding"/>
    <property type="evidence" value="ECO:0007669"/>
    <property type="project" value="InterPro"/>
</dbReference>
<evidence type="ECO:0000259" key="9">
    <source>
        <dbReference type="SMART" id="SM00359"/>
    </source>
</evidence>
<dbReference type="InterPro" id="IPR002478">
    <property type="entry name" value="PUA"/>
</dbReference>
<accession>A0A2J0L0C2</accession>
<keyword evidence="2 8" id="KW-0028">Amino-acid biosynthesis</keyword>
<proteinExistence type="inferred from homology"/>
<keyword evidence="7 8" id="KW-0067">ATP-binding</keyword>
<evidence type="ECO:0000256" key="1">
    <source>
        <dbReference type="ARBA" id="ARBA00022490"/>
    </source>
</evidence>
<feature type="binding site" evidence="8">
    <location>
        <position position="152"/>
    </location>
    <ligand>
        <name>substrate</name>
    </ligand>
</feature>
<dbReference type="GO" id="GO:0005524">
    <property type="term" value="F:ATP binding"/>
    <property type="evidence" value="ECO:0007669"/>
    <property type="project" value="UniProtKB-KW"/>
</dbReference>
<dbReference type="InterPro" id="IPR005715">
    <property type="entry name" value="Glu_5kinase/COase_Synthase"/>
</dbReference>
<dbReference type="HAMAP" id="MF_00456">
    <property type="entry name" value="ProB"/>
    <property type="match status" value="1"/>
</dbReference>
<evidence type="ECO:0000256" key="3">
    <source>
        <dbReference type="ARBA" id="ARBA00022650"/>
    </source>
</evidence>
<dbReference type="Pfam" id="PF01472">
    <property type="entry name" value="PUA"/>
    <property type="match status" value="1"/>
</dbReference>
<dbReference type="InterPro" id="IPR036393">
    <property type="entry name" value="AceGlu_kinase-like_sf"/>
</dbReference>
<dbReference type="InterPro" id="IPR041739">
    <property type="entry name" value="G5K_ProB"/>
</dbReference>
<gene>
    <name evidence="8 10" type="primary">proB</name>
    <name evidence="10" type="ORF">COS99_04930</name>
</gene>
<protein>
    <recommendedName>
        <fullName evidence="8">Glutamate 5-kinase</fullName>
        <ecNumber evidence="8">2.7.2.11</ecNumber>
    </recommendedName>
    <alternativeName>
        <fullName evidence="8">Gamma-glutamyl kinase</fullName>
        <shortName evidence="8">GK</shortName>
    </alternativeName>
</protein>
<dbReference type="PANTHER" id="PTHR43654:SF1">
    <property type="entry name" value="ISOPENTENYL PHOSPHATE KINASE"/>
    <property type="match status" value="1"/>
</dbReference>